<keyword evidence="8" id="KW-1185">Reference proteome</keyword>
<keyword evidence="3 4" id="KW-0949">S-adenosyl-L-methionine</keyword>
<dbReference type="Gene3D" id="3.40.50.150">
    <property type="entry name" value="Vaccinia Virus protein VP39"/>
    <property type="match status" value="1"/>
</dbReference>
<evidence type="ECO:0000313" key="8">
    <source>
        <dbReference type="Proteomes" id="UP000465601"/>
    </source>
</evidence>
<dbReference type="FunFam" id="2.40.50.1070:FF:000003">
    <property type="entry name" value="23S rRNA (Uracil-5-)-methyltransferase RumA"/>
    <property type="match status" value="1"/>
</dbReference>
<gene>
    <name evidence="7" type="primary">rlmD</name>
    <name evidence="7" type="ORF">F8153_13235</name>
</gene>
<feature type="active site" description="Nucleophile" evidence="4">
    <location>
        <position position="408"/>
    </location>
</feature>
<feature type="binding site" evidence="4">
    <location>
        <position position="315"/>
    </location>
    <ligand>
        <name>S-adenosyl-L-methionine</name>
        <dbReference type="ChEBI" id="CHEBI:59789"/>
    </ligand>
</feature>
<dbReference type="PANTHER" id="PTHR11061:SF30">
    <property type="entry name" value="TRNA (URACIL(54)-C(5))-METHYLTRANSFERASE"/>
    <property type="match status" value="1"/>
</dbReference>
<dbReference type="InterPro" id="IPR029063">
    <property type="entry name" value="SAM-dependent_MTases_sf"/>
</dbReference>
<dbReference type="InterPro" id="IPR010280">
    <property type="entry name" value="U5_MeTrfase_fam"/>
</dbReference>
<feature type="binding site" evidence="4">
    <location>
        <position position="336"/>
    </location>
    <ligand>
        <name>S-adenosyl-L-methionine</name>
        <dbReference type="ChEBI" id="CHEBI:59789"/>
    </ligand>
</feature>
<dbReference type="PROSITE" id="PS01230">
    <property type="entry name" value="TRMA_1"/>
    <property type="match status" value="1"/>
</dbReference>
<feature type="domain" description="TRAM" evidence="6">
    <location>
        <begin position="1"/>
        <end position="58"/>
    </location>
</feature>
<dbReference type="CDD" id="cd02440">
    <property type="entry name" value="AdoMet_MTases"/>
    <property type="match status" value="1"/>
</dbReference>
<dbReference type="InterPro" id="IPR030390">
    <property type="entry name" value="MeTrfase_TrmA_AS"/>
</dbReference>
<dbReference type="Gene3D" id="2.40.50.140">
    <property type="entry name" value="Nucleic acid-binding proteins"/>
    <property type="match status" value="1"/>
</dbReference>
<dbReference type="FunFam" id="3.40.50.150:FF:000009">
    <property type="entry name" value="23S rRNA (Uracil(1939)-C(5))-methyltransferase RlmD"/>
    <property type="match status" value="1"/>
</dbReference>
<evidence type="ECO:0000256" key="2">
    <source>
        <dbReference type="ARBA" id="ARBA00022679"/>
    </source>
</evidence>
<dbReference type="PROSITE" id="PS51687">
    <property type="entry name" value="SAM_MT_RNA_M5U"/>
    <property type="match status" value="1"/>
</dbReference>
<dbReference type="GO" id="GO:0070475">
    <property type="term" value="P:rRNA base methylation"/>
    <property type="evidence" value="ECO:0007669"/>
    <property type="project" value="TreeGrafter"/>
</dbReference>
<comment type="caution">
    <text evidence="7">The sequence shown here is derived from an EMBL/GenBank/DDBJ whole genome shotgun (WGS) entry which is preliminary data.</text>
</comment>
<dbReference type="PROSITE" id="PS01231">
    <property type="entry name" value="TRMA_2"/>
    <property type="match status" value="1"/>
</dbReference>
<feature type="binding site" evidence="4">
    <location>
        <position position="381"/>
    </location>
    <ligand>
        <name>S-adenosyl-L-methionine</name>
        <dbReference type="ChEBI" id="CHEBI:59789"/>
    </ligand>
</feature>
<feature type="active site" evidence="5">
    <location>
        <position position="408"/>
    </location>
</feature>
<evidence type="ECO:0000256" key="1">
    <source>
        <dbReference type="ARBA" id="ARBA00022603"/>
    </source>
</evidence>
<dbReference type="Gene3D" id="2.40.50.1070">
    <property type="match status" value="1"/>
</dbReference>
<name>A0A833HLZ8_9FIRM</name>
<keyword evidence="2 4" id="KW-0808">Transferase</keyword>
<protein>
    <submittedName>
        <fullName evidence="7">23S rRNA (Uracil(1939)-C(5))-methyltransferase RlmD</fullName>
        <ecNumber evidence="7">2.1.1.190</ecNumber>
    </submittedName>
</protein>
<reference evidence="7 8" key="1">
    <citation type="submission" date="2019-10" db="EMBL/GenBank/DDBJ databases">
        <title>Alkaliphilus serpentinus sp. nov. and Alkaliphilus pronyensis sp. nov., two novel anaerobic alkaliphilic species isolated from the serpentinized-hosted hydrothermal field of the Prony Bay (New Caledonia).</title>
        <authorList>
            <person name="Postec A."/>
        </authorList>
    </citation>
    <scope>NUCLEOTIDE SEQUENCE [LARGE SCALE GENOMIC DNA]</scope>
    <source>
        <strain evidence="7 8">LacT</strain>
    </source>
</reference>
<dbReference type="RefSeq" id="WP_151866822.1">
    <property type="nucleotide sequence ID" value="NZ_WBZB01000047.1"/>
</dbReference>
<dbReference type="EMBL" id="WBZB01000047">
    <property type="protein sequence ID" value="KAB3527129.1"/>
    <property type="molecule type" value="Genomic_DNA"/>
</dbReference>
<dbReference type="GO" id="GO:0070041">
    <property type="term" value="F:rRNA (uridine-C5-)-methyltransferase activity"/>
    <property type="evidence" value="ECO:0007669"/>
    <property type="project" value="TreeGrafter"/>
</dbReference>
<sequence length="450" mass="51021">MKRKDMIEFTIEGSEFGGKAYGYVEGIKIVVKHGIKGQRVRAAVKKIRNKVAEGRILEIIERSPLEDQETCIHFGNCGGCFQQSLAYEMQLEEKDHQVKSLFDNSDIQYNEWLPIGESPIAYEYRNKMEFTFGDEEKGGELTLGMHKRGKHHDVVTVDQCLIMDEDYRMILKTILSYFKKKKIPQYRTRGHEGYLRHLVIRKASYTGEILVNLVTTTQLQLDLSDLVMSLQSLSIKGQIVGILHTLNDNIADTVQSDETRILFGRDYINEKLLGLSFKISAFSFFQTNTLAAEKLYTIVREFVGNPHKQVVFDLFCGTGTIGQIVAPTAEKVIGIEIVEDAVMSARENAALNGLNNCEFIAGDVREEVKKLKVRPDIIVLDPPRAGIHPQALKDIMDFNSPKIIYVSCNPKTLVRDIEELQKAGYGVQRVRCMDMFPHTVHVETVVLLTK</sequence>
<dbReference type="EC" id="2.1.1.190" evidence="7"/>
<evidence type="ECO:0000256" key="4">
    <source>
        <dbReference type="PROSITE-ProRule" id="PRU01024"/>
    </source>
</evidence>
<feature type="binding site" evidence="4">
    <location>
        <position position="286"/>
    </location>
    <ligand>
        <name>S-adenosyl-L-methionine</name>
        <dbReference type="ChEBI" id="CHEBI:59789"/>
    </ligand>
</feature>
<dbReference type="PROSITE" id="PS50926">
    <property type="entry name" value="TRAM"/>
    <property type="match status" value="1"/>
</dbReference>
<dbReference type="NCBIfam" id="TIGR00479">
    <property type="entry name" value="rumA"/>
    <property type="match status" value="1"/>
</dbReference>
<dbReference type="InterPro" id="IPR012340">
    <property type="entry name" value="NA-bd_OB-fold"/>
</dbReference>
<dbReference type="Pfam" id="PF05958">
    <property type="entry name" value="tRNA_U5-meth_tr"/>
    <property type="match status" value="1"/>
</dbReference>
<evidence type="ECO:0000259" key="6">
    <source>
        <dbReference type="PROSITE" id="PS50926"/>
    </source>
</evidence>
<evidence type="ECO:0000256" key="5">
    <source>
        <dbReference type="PROSITE-ProRule" id="PRU10015"/>
    </source>
</evidence>
<evidence type="ECO:0000313" key="7">
    <source>
        <dbReference type="EMBL" id="KAB3527129.1"/>
    </source>
</evidence>
<organism evidence="7 8">
    <name type="scientific">Alkaliphilus serpentinus</name>
    <dbReference type="NCBI Taxonomy" id="1482731"/>
    <lineage>
        <taxon>Bacteria</taxon>
        <taxon>Bacillati</taxon>
        <taxon>Bacillota</taxon>
        <taxon>Clostridia</taxon>
        <taxon>Peptostreptococcales</taxon>
        <taxon>Natronincolaceae</taxon>
        <taxon>Alkaliphilus</taxon>
    </lineage>
</organism>
<dbReference type="InterPro" id="IPR030391">
    <property type="entry name" value="MeTrfase_TrmA_CS"/>
</dbReference>
<evidence type="ECO:0000256" key="3">
    <source>
        <dbReference type="ARBA" id="ARBA00022691"/>
    </source>
</evidence>
<dbReference type="SUPFAM" id="SSF53335">
    <property type="entry name" value="S-adenosyl-L-methionine-dependent methyltransferases"/>
    <property type="match status" value="1"/>
</dbReference>
<dbReference type="SUPFAM" id="SSF50249">
    <property type="entry name" value="Nucleic acid-binding proteins"/>
    <property type="match status" value="1"/>
</dbReference>
<comment type="similarity">
    <text evidence="4">Belongs to the class I-like SAM-binding methyltransferase superfamily. RNA M5U methyltransferase family.</text>
</comment>
<keyword evidence="1 4" id="KW-0489">Methyltransferase</keyword>
<dbReference type="InterPro" id="IPR002792">
    <property type="entry name" value="TRAM_dom"/>
</dbReference>
<dbReference type="PANTHER" id="PTHR11061">
    <property type="entry name" value="RNA M5U METHYLTRANSFERASE"/>
    <property type="match status" value="1"/>
</dbReference>
<accession>A0A833HLZ8</accession>
<proteinExistence type="inferred from homology"/>
<dbReference type="AlphaFoldDB" id="A0A833HLZ8"/>
<dbReference type="Proteomes" id="UP000465601">
    <property type="component" value="Unassembled WGS sequence"/>
</dbReference>
<dbReference type="OrthoDB" id="9804590at2"/>